<keyword evidence="3" id="KW-1185">Reference proteome</keyword>
<protein>
    <submittedName>
        <fullName evidence="2">Uncharacterized protein</fullName>
    </submittedName>
</protein>
<proteinExistence type="predicted"/>
<dbReference type="AlphaFoldDB" id="A0A1X6NEJ0"/>
<evidence type="ECO:0000313" key="3">
    <source>
        <dbReference type="Proteomes" id="UP000194127"/>
    </source>
</evidence>
<feature type="region of interest" description="Disordered" evidence="1">
    <location>
        <begin position="517"/>
        <end position="549"/>
    </location>
</feature>
<dbReference type="STRING" id="670580.A0A1X6NEJ0"/>
<dbReference type="RefSeq" id="XP_024343841.1">
    <property type="nucleotide sequence ID" value="XM_024478083.1"/>
</dbReference>
<organism evidence="2 3">
    <name type="scientific">Postia placenta MAD-698-R-SB12</name>
    <dbReference type="NCBI Taxonomy" id="670580"/>
    <lineage>
        <taxon>Eukaryota</taxon>
        <taxon>Fungi</taxon>
        <taxon>Dikarya</taxon>
        <taxon>Basidiomycota</taxon>
        <taxon>Agaricomycotina</taxon>
        <taxon>Agaricomycetes</taxon>
        <taxon>Polyporales</taxon>
        <taxon>Adustoporiaceae</taxon>
        <taxon>Rhodonia</taxon>
    </lineage>
</organism>
<gene>
    <name evidence="2" type="ORF">POSPLADRAFT_1042327</name>
</gene>
<reference evidence="2 3" key="1">
    <citation type="submission" date="2017-04" db="EMBL/GenBank/DDBJ databases">
        <title>Genome Sequence of the Model Brown-Rot Fungus Postia placenta SB12.</title>
        <authorList>
            <consortium name="DOE Joint Genome Institute"/>
            <person name="Gaskell J."/>
            <person name="Kersten P."/>
            <person name="Larrondo L.F."/>
            <person name="Canessa P."/>
            <person name="Martinez D."/>
            <person name="Hibbett D."/>
            <person name="Schmoll M."/>
            <person name="Kubicek C.P."/>
            <person name="Martinez A.T."/>
            <person name="Yadav J."/>
            <person name="Master E."/>
            <person name="Magnuson J.K."/>
            <person name="James T."/>
            <person name="Yaver D."/>
            <person name="Berka R."/>
            <person name="Labutti K."/>
            <person name="Lipzen A."/>
            <person name="Aerts A."/>
            <person name="Barry K."/>
            <person name="Henrissat B."/>
            <person name="Blanchette R."/>
            <person name="Grigoriev I."/>
            <person name="Cullen D."/>
        </authorList>
    </citation>
    <scope>NUCLEOTIDE SEQUENCE [LARGE SCALE GENOMIC DNA]</scope>
    <source>
        <strain evidence="2 3">MAD-698-R-SB12</strain>
    </source>
</reference>
<name>A0A1X6NEJ0_9APHY</name>
<dbReference type="OrthoDB" id="2422840at2759"/>
<sequence length="1077" mass="118438">MDSDRELALQHKENWQADAETVRYITQSLRLAGRRPTNKCWDESQDAGLARWASERPMSPALSMRAIRETPKLGSGAYMRDILHSGRQIPGHSGIDLVSVDEYSEETPVVIEEAISLQPGYRPSTTTTSKHSLAPEAIADLPELVPKAVMKPDDDEDDLYKQHMVVVNGWQAFEAPSSPTSASTPPLADSSSDIDELFMASPPGSQQPLFESLMSARMDDHELPRSERFRGLKPKAKAIGALGEGQSLVSFLEPLVSSRPMLETEAKIITTPKSHPSSPHTTITMSMLGQPPTVDDTGEDSAVTGYRISSEDLDLDVLLEKVCGERMGNQNFRDIILREKIDEKDSLLMDVPVMRPPNEHSLTDIFLPTHLAGLLMSPTSAPAQPVVESLKHESVHHGFLKKVKGLQSLSIELSWRPFKFGSTVPTNEEVAEVCIDMGDNLIQILRTDNEEVEAKLSNLLGGTLHFDPEAQGGDSMCPSTRITWDDGLPPCNPAAFGLFQGDDDIIYTRAHRRRIYGTTDGDEDFGSSDKENECNPDQGTPLYVSHDDPERPAKRFKMDLLEDVEEAESISQQLVSNDSGVFLLSPPADTRRGHFTQLAYGAEGFVGSDMDGDLFPDMDPVHEIELHTTSQTGGSRYLAWSAELGRSSAENTLLDRYFSSAMCALGDSTADDFAYLGELGDIEMPQNQVLTKTEAIAGTGSEPCRNRAHNLETARNVCPSSLHLEGLLARKDADQVSNQQTKLSSPNMSRGAMPAASAEQSLTRFLRLVGRSATDASEDAATSQLEVLAPGHDWVPAHTDLQAVQTTLPPVPEELIDQLTLCIDPESIPSPGAVHRYMASVDLIQKRALIRHLNSRRCAVDLVERDYLDAADLVVDPDSAVLFTSLAGLPSAIDALTTSLSSLSWRFRRLLVVFEAFPVSQAFREGSPKPMPNPFSPAVIKSVKKLRRDLSIAEACEAKHSKTVIYFGFATSVQDAALCVRQFGGLIERSDVSGGVLWGERSWLDIEEQEGEYDLANVPGMNTFAATVVLSQMTLDDFLNLTADERTQMFTPLLGYERVLQFNKELWRRTQAAQIEY</sequence>
<evidence type="ECO:0000313" key="2">
    <source>
        <dbReference type="EMBL" id="OSX67047.1"/>
    </source>
</evidence>
<evidence type="ECO:0000256" key="1">
    <source>
        <dbReference type="SAM" id="MobiDB-lite"/>
    </source>
</evidence>
<dbReference type="EMBL" id="KZ110591">
    <property type="protein sequence ID" value="OSX67047.1"/>
    <property type="molecule type" value="Genomic_DNA"/>
</dbReference>
<dbReference type="GeneID" id="36323033"/>
<dbReference type="Proteomes" id="UP000194127">
    <property type="component" value="Unassembled WGS sequence"/>
</dbReference>
<accession>A0A1X6NEJ0</accession>